<name>A0ABV5WC75_9BACI</name>
<keyword evidence="3 4" id="KW-0472">Membrane</keyword>
<feature type="transmembrane region" description="Helical" evidence="5">
    <location>
        <begin position="443"/>
        <end position="466"/>
    </location>
</feature>
<dbReference type="PIRSF" id="PIRSF005690">
    <property type="entry name" value="GerBA"/>
    <property type="match status" value="1"/>
</dbReference>
<feature type="transmembrane region" description="Helical" evidence="5">
    <location>
        <begin position="362"/>
        <end position="380"/>
    </location>
</feature>
<feature type="transmembrane region" description="Helical" evidence="5">
    <location>
        <begin position="413"/>
        <end position="431"/>
    </location>
</feature>
<dbReference type="RefSeq" id="WP_379948444.1">
    <property type="nucleotide sequence ID" value="NZ_JBHMAF010000021.1"/>
</dbReference>
<protein>
    <submittedName>
        <fullName evidence="6">Spore germination protein</fullName>
    </submittedName>
</protein>
<dbReference type="InterPro" id="IPR004995">
    <property type="entry name" value="Spore_Ger"/>
</dbReference>
<proteinExistence type="inferred from homology"/>
<feature type="transmembrane region" description="Helical" evidence="5">
    <location>
        <begin position="320"/>
        <end position="342"/>
    </location>
</feature>
<dbReference type="EMBL" id="JBHMAF010000021">
    <property type="protein sequence ID" value="MFB9758177.1"/>
    <property type="molecule type" value="Genomic_DNA"/>
</dbReference>
<sequence>MFKKFRFYLKNEKKSITSTQPRQKVDCISHTIHTDLDSNMKIVKERLGTNDDIVFREFQGFVLKPIKIFICYMSGLVDDTYIGHNILKPLMEANFTNEHMLEPVENVLQIVKANILNVSSLNEIKSMQDALYGVLSGQTVVFIHGCDTALAIETQGFESRSITEPDTEVTVRGPREGFTENIEVNTALIRRKIINPNLTFEKLTLGKETHTKIRIGYIKGVANPKVIQEVKERLKRIELDSILESGYIEQLIEDHPYSLFATIGNSEKPDLVAAKMLEGRVAILCNGTPFVLTVPHIFIENIHASEDYYSRPYLSSLMRLLRGISLFLTINIPAIYVALTSYHQAMIPSILVTRIASSEEKVPFPVILEVIMIGVAFELLREAGIRMPRAVGSATTIVGTLIIGQAAVDAGFLSAPIVIIMAFTGISGMVIPPLNDIIVFSRLVLVLLAGVLGFYGILIGSILFIAHMTSLQSFGSPYLAPLAPTIWGDWKDVIIRAPLRLIKKKP</sequence>
<dbReference type="Pfam" id="PF03323">
    <property type="entry name" value="GerA"/>
    <property type="match status" value="1"/>
</dbReference>
<comment type="similarity">
    <text evidence="2 4">Belongs to the GerABKA family.</text>
</comment>
<reference evidence="6 7" key="1">
    <citation type="submission" date="2024-09" db="EMBL/GenBank/DDBJ databases">
        <authorList>
            <person name="Sun Q."/>
            <person name="Mori K."/>
        </authorList>
    </citation>
    <scope>NUCLEOTIDE SEQUENCE [LARGE SCALE GENOMIC DNA]</scope>
    <source>
        <strain evidence="6 7">JCM 11201</strain>
    </source>
</reference>
<gene>
    <name evidence="6" type="ORF">ACFFMS_06510</name>
</gene>
<comment type="subcellular location">
    <subcellularLocation>
        <location evidence="4">Cell membrane</location>
    </subcellularLocation>
    <subcellularLocation>
        <location evidence="1">Membrane</location>
        <topology evidence="1">Multi-pass membrane protein</topology>
    </subcellularLocation>
</comment>
<evidence type="ECO:0000256" key="4">
    <source>
        <dbReference type="PIRNR" id="PIRNR005690"/>
    </source>
</evidence>
<dbReference type="PANTHER" id="PTHR22550">
    <property type="entry name" value="SPORE GERMINATION PROTEIN"/>
    <property type="match status" value="1"/>
</dbReference>
<evidence type="ECO:0000256" key="3">
    <source>
        <dbReference type="ARBA" id="ARBA00023136"/>
    </source>
</evidence>
<keyword evidence="5" id="KW-0812">Transmembrane</keyword>
<feature type="transmembrane region" description="Helical" evidence="5">
    <location>
        <begin position="387"/>
        <end position="407"/>
    </location>
</feature>
<dbReference type="Proteomes" id="UP001589609">
    <property type="component" value="Unassembled WGS sequence"/>
</dbReference>
<accession>A0ABV5WC75</accession>
<evidence type="ECO:0000313" key="6">
    <source>
        <dbReference type="EMBL" id="MFB9758177.1"/>
    </source>
</evidence>
<comment type="caution">
    <text evidence="6">The sequence shown here is derived from an EMBL/GenBank/DDBJ whole genome shotgun (WGS) entry which is preliminary data.</text>
</comment>
<evidence type="ECO:0000256" key="5">
    <source>
        <dbReference type="SAM" id="Phobius"/>
    </source>
</evidence>
<keyword evidence="7" id="KW-1185">Reference proteome</keyword>
<evidence type="ECO:0000256" key="1">
    <source>
        <dbReference type="ARBA" id="ARBA00004141"/>
    </source>
</evidence>
<evidence type="ECO:0000256" key="2">
    <source>
        <dbReference type="ARBA" id="ARBA00005278"/>
    </source>
</evidence>
<organism evidence="6 7">
    <name type="scientific">Ectobacillus funiculus</name>
    <dbReference type="NCBI Taxonomy" id="137993"/>
    <lineage>
        <taxon>Bacteria</taxon>
        <taxon>Bacillati</taxon>
        <taxon>Bacillota</taxon>
        <taxon>Bacilli</taxon>
        <taxon>Bacillales</taxon>
        <taxon>Bacillaceae</taxon>
        <taxon>Ectobacillus</taxon>
    </lineage>
</organism>
<evidence type="ECO:0000313" key="7">
    <source>
        <dbReference type="Proteomes" id="UP001589609"/>
    </source>
</evidence>
<dbReference type="PANTHER" id="PTHR22550:SF5">
    <property type="entry name" value="LEUCINE ZIPPER PROTEIN 4"/>
    <property type="match status" value="1"/>
</dbReference>
<keyword evidence="5" id="KW-1133">Transmembrane helix</keyword>
<dbReference type="InterPro" id="IPR050768">
    <property type="entry name" value="UPF0353/GerABKA_families"/>
</dbReference>